<evidence type="ECO:0000313" key="3">
    <source>
        <dbReference type="Proteomes" id="UP000245591"/>
    </source>
</evidence>
<dbReference type="Proteomes" id="UP000245591">
    <property type="component" value="Unassembled WGS sequence"/>
</dbReference>
<organism evidence="2 3">
    <name type="scientific">Smittium angustum</name>
    <dbReference type="NCBI Taxonomy" id="133377"/>
    <lineage>
        <taxon>Eukaryota</taxon>
        <taxon>Fungi</taxon>
        <taxon>Fungi incertae sedis</taxon>
        <taxon>Zoopagomycota</taxon>
        <taxon>Kickxellomycotina</taxon>
        <taxon>Harpellomycetes</taxon>
        <taxon>Harpellales</taxon>
        <taxon>Legeriomycetaceae</taxon>
        <taxon>Smittium</taxon>
    </lineage>
</organism>
<feature type="non-terminal residue" evidence="2">
    <location>
        <position position="170"/>
    </location>
</feature>
<evidence type="ECO:0000256" key="1">
    <source>
        <dbReference type="SAM" id="SignalP"/>
    </source>
</evidence>
<accession>A0A2U1IWZ5</accession>
<feature type="chain" id="PRO_5015694587" evidence="1">
    <location>
        <begin position="21"/>
        <end position="170"/>
    </location>
</feature>
<protein>
    <submittedName>
        <fullName evidence="2">Uncharacterized protein</fullName>
    </submittedName>
</protein>
<reference evidence="2 3" key="1">
    <citation type="journal article" date="2018" name="MBio">
        <title>Comparative Genomics Reveals the Core Gene Toolbox for the Fungus-Insect Symbiosis.</title>
        <authorList>
            <person name="Wang Y."/>
            <person name="Stata M."/>
            <person name="Wang W."/>
            <person name="Stajich J.E."/>
            <person name="White M.M."/>
            <person name="Moncalvo J.M."/>
        </authorList>
    </citation>
    <scope>NUCLEOTIDE SEQUENCE [LARGE SCALE GENOMIC DNA]</scope>
    <source>
        <strain evidence="2 3">AUS-126-30</strain>
    </source>
</reference>
<sequence length="170" mass="19193">MKSLLLYSLVLLSISFRAHSLDDIEDSNNDYQNSNTALYSNLVDQNFENVSYQPTTIQMIQQNEQPSYCSCIPDVPIINGVQQVFVTVFQTVTVAPICSAVEPMSYSTTIEYIDCDTDTVENFSEEQSYSTTTEYVDCDTDTVENYSYSTYSVLPSYSTTTEYVDCDTDT</sequence>
<comment type="caution">
    <text evidence="2">The sequence shown here is derived from an EMBL/GenBank/DDBJ whole genome shotgun (WGS) entry which is preliminary data.</text>
</comment>
<keyword evidence="1" id="KW-0732">Signal</keyword>
<dbReference type="EMBL" id="MBFU01000871">
    <property type="protein sequence ID" value="PVZ97317.1"/>
    <property type="molecule type" value="Genomic_DNA"/>
</dbReference>
<feature type="signal peptide" evidence="1">
    <location>
        <begin position="1"/>
        <end position="20"/>
    </location>
</feature>
<keyword evidence="3" id="KW-1185">Reference proteome</keyword>
<evidence type="ECO:0000313" key="2">
    <source>
        <dbReference type="EMBL" id="PVZ97317.1"/>
    </source>
</evidence>
<proteinExistence type="predicted"/>
<dbReference type="AlphaFoldDB" id="A0A2U1IWZ5"/>
<name>A0A2U1IWZ5_SMIAN</name>
<gene>
    <name evidence="2" type="ORF">BB558_006726</name>
</gene>